<dbReference type="GO" id="GO:0030488">
    <property type="term" value="P:tRNA methylation"/>
    <property type="evidence" value="ECO:0007669"/>
    <property type="project" value="TreeGrafter"/>
</dbReference>
<dbReference type="PANTHER" id="PTHR14344:SF3">
    <property type="entry name" value="WD REPEAT-CONTAINING PROTEIN 6"/>
    <property type="match status" value="1"/>
</dbReference>
<dbReference type="InterPro" id="IPR036322">
    <property type="entry name" value="WD40_repeat_dom_sf"/>
</dbReference>
<comment type="subcellular location">
    <subcellularLocation>
        <location evidence="1">Cytoplasm</location>
    </subcellularLocation>
</comment>
<dbReference type="InterPro" id="IPR051973">
    <property type="entry name" value="tRNA_Anticodon_Mtase-Reg"/>
</dbReference>
<evidence type="ECO:0000256" key="5">
    <source>
        <dbReference type="ARBA" id="ARBA00022737"/>
    </source>
</evidence>
<keyword evidence="6" id="KW-1185">Reference proteome</keyword>
<evidence type="ECO:0000256" key="3">
    <source>
        <dbReference type="ARBA" id="ARBA00022574"/>
    </source>
</evidence>
<sequence>MEFRIENLPRLAAFSFKDYLFCAKGSYIERYEVENGEVRIGRKFGPIEEKGCEIGQIAGSSTSVNVFFTCGHSLYWLSTLELLTSSNDTNVIPKRAHKQCRIAHIRPFDNQTVMLIYSNSAIDLCSAQDPEGTLKAIPPQKSVQIMGATSDGENFEKCRVLLHTYLGSMMLLMPGREDFPSITYDGSPGMTFDALIAGHLCFSIHDDRSLRVWDLDNQKLNTSIAHEFGHMARPFSLCINERTMTIYTAGNDEKILRWNWDPRTQKLIATGERTMSIGSIRKMVLWKRKLIIASDAGFLLSLDQEAFDFPITAGKISKTITSIRAACSLGNVSFLIDEKGQLLKLTKEDALDISFSDPAFKIRYFASSSGFESQADKMVIAWGEKGIVEAATSTVLYKSTDPSSRLISVIRWDRLLFAATSDDKILWIPVDAHIPSPSPNFIDLRVLRGGISKKNPFIINCAAVFKSGSMNHCLFGCASSQLMLVSFDENFAQSEKIKILEATKLFNGDAVQDLWVEDGHLYALGKCGYMFIWSFDVDSDMAEFHFLQRVYVGIDWPCRFLQTNHQGELKRLIFGFKAKVAILYDLSTQMCVWHSDCGGGNRQWNANVQGDSIQFEHIRNQIRFVTESKIHHPQLLDRTLHIGKVLFCEVIPSENGFHLISAGADNRLVISSYSSENQLIAFHERFEADGFVSLSLSRTSSPNLFHLFAGLSKGKLVIFDVNLIKKVNGNILPSSLAPRHTLDSEKLGVSGRLQVAAELMYLSGDRLKFAVGDDCSDQAICTSVDVEEMTLKIASQDRAGFSKIGLSNGILIGASTNGTLYASMKTGEMKELNLCHCGISALSIFSASHPEKARFVYAALGDEAGSVHLVTLFCDAKEGLQIEHVNTLAAIHASTVTDVLLYSIDPIRMMSVSLDCRLVVAELQNDKLIEIDCVETRVQDPCGIAMIEATKKSYRVIVYGHGIETISNNLKTLGAEKC</sequence>
<evidence type="ECO:0000313" key="7">
    <source>
        <dbReference type="WBParaSite" id="MBELARI_LOCUS20847"/>
    </source>
</evidence>
<protein>
    <submittedName>
        <fullName evidence="7">Uncharacterized protein</fullName>
    </submittedName>
</protein>
<dbReference type="AlphaFoldDB" id="A0AAF3F2R4"/>
<dbReference type="PANTHER" id="PTHR14344">
    <property type="entry name" value="WD REPEAT PROTEIN"/>
    <property type="match status" value="1"/>
</dbReference>
<keyword evidence="3" id="KW-0853">WD repeat</keyword>
<dbReference type="WBParaSite" id="MBELARI_LOCUS20847">
    <property type="protein sequence ID" value="MBELARI_LOCUS20847"/>
    <property type="gene ID" value="MBELARI_LOCUS20847"/>
</dbReference>
<reference evidence="7" key="1">
    <citation type="submission" date="2024-02" db="UniProtKB">
        <authorList>
            <consortium name="WormBaseParasite"/>
        </authorList>
    </citation>
    <scope>IDENTIFICATION</scope>
</reference>
<proteinExistence type="predicted"/>
<dbReference type="SUPFAM" id="SSF50978">
    <property type="entry name" value="WD40 repeat-like"/>
    <property type="match status" value="2"/>
</dbReference>
<dbReference type="InterPro" id="IPR015943">
    <property type="entry name" value="WD40/YVTN_repeat-like_dom_sf"/>
</dbReference>
<keyword evidence="5" id="KW-0677">Repeat</keyword>
<evidence type="ECO:0000256" key="2">
    <source>
        <dbReference type="ARBA" id="ARBA00022490"/>
    </source>
</evidence>
<keyword evidence="2" id="KW-0963">Cytoplasm</keyword>
<dbReference type="GO" id="GO:0005737">
    <property type="term" value="C:cytoplasm"/>
    <property type="evidence" value="ECO:0007669"/>
    <property type="project" value="UniProtKB-SubCell"/>
</dbReference>
<evidence type="ECO:0000313" key="6">
    <source>
        <dbReference type="Proteomes" id="UP000887575"/>
    </source>
</evidence>
<accession>A0AAF3F2R4</accession>
<organism evidence="6 7">
    <name type="scientific">Mesorhabditis belari</name>
    <dbReference type="NCBI Taxonomy" id="2138241"/>
    <lineage>
        <taxon>Eukaryota</taxon>
        <taxon>Metazoa</taxon>
        <taxon>Ecdysozoa</taxon>
        <taxon>Nematoda</taxon>
        <taxon>Chromadorea</taxon>
        <taxon>Rhabditida</taxon>
        <taxon>Rhabditina</taxon>
        <taxon>Rhabditomorpha</taxon>
        <taxon>Rhabditoidea</taxon>
        <taxon>Rhabditidae</taxon>
        <taxon>Mesorhabditinae</taxon>
        <taxon>Mesorhabditis</taxon>
    </lineage>
</organism>
<evidence type="ECO:0000256" key="1">
    <source>
        <dbReference type="ARBA" id="ARBA00004496"/>
    </source>
</evidence>
<dbReference type="SUPFAM" id="SSF50998">
    <property type="entry name" value="Quinoprotein alcohol dehydrogenase-like"/>
    <property type="match status" value="1"/>
</dbReference>
<evidence type="ECO:0000256" key="4">
    <source>
        <dbReference type="ARBA" id="ARBA00022694"/>
    </source>
</evidence>
<dbReference type="InterPro" id="IPR011047">
    <property type="entry name" value="Quinoprotein_ADH-like_sf"/>
</dbReference>
<name>A0AAF3F2R4_9BILA</name>
<keyword evidence="4" id="KW-0819">tRNA processing</keyword>
<dbReference type="Gene3D" id="2.130.10.10">
    <property type="entry name" value="YVTN repeat-like/Quinoprotein amine dehydrogenase"/>
    <property type="match status" value="1"/>
</dbReference>
<dbReference type="Proteomes" id="UP000887575">
    <property type="component" value="Unassembled WGS sequence"/>
</dbReference>